<evidence type="ECO:0000256" key="8">
    <source>
        <dbReference type="ARBA" id="ARBA00023277"/>
    </source>
</evidence>
<dbReference type="Pfam" id="PF00128">
    <property type="entry name" value="Alpha-amylase"/>
    <property type="match status" value="2"/>
</dbReference>
<evidence type="ECO:0000256" key="1">
    <source>
        <dbReference type="ARBA" id="ARBA00004496"/>
    </source>
</evidence>
<evidence type="ECO:0000259" key="17">
    <source>
        <dbReference type="SMART" id="SM00642"/>
    </source>
</evidence>
<keyword evidence="8" id="KW-0119">Carbohydrate metabolism</keyword>
<keyword evidence="6" id="KW-0963">Cytoplasm</keyword>
<dbReference type="PANTHER" id="PTHR43651:SF11">
    <property type="entry name" value="MALTO-OLIGOSYLTREHALOSE TREHALOHYDROLASE"/>
    <property type="match status" value="1"/>
</dbReference>
<dbReference type="SUPFAM" id="SSF81296">
    <property type="entry name" value="E set domains"/>
    <property type="match status" value="1"/>
</dbReference>
<comment type="similarity">
    <text evidence="3 14">Belongs to the glycosyl hydrolase 13 family.</text>
</comment>
<dbReference type="InterPro" id="IPR017853">
    <property type="entry name" value="GH"/>
</dbReference>
<feature type="site" description="Transition state stabilizer" evidence="16">
    <location>
        <position position="385"/>
    </location>
</feature>
<dbReference type="CDD" id="cd11325">
    <property type="entry name" value="AmyAc_GTHase"/>
    <property type="match status" value="1"/>
</dbReference>
<dbReference type="GO" id="GO:0033942">
    <property type="term" value="F:4-alpha-D-(1-&gt;4)-alpha-D-glucanotrehalose trehalohydrolase activity"/>
    <property type="evidence" value="ECO:0007669"/>
    <property type="project" value="UniProtKB-EC"/>
</dbReference>
<comment type="subcellular location">
    <subcellularLocation>
        <location evidence="1 15">Cytoplasm</location>
    </subcellularLocation>
</comment>
<dbReference type="GO" id="GO:0005737">
    <property type="term" value="C:cytoplasm"/>
    <property type="evidence" value="ECO:0007669"/>
    <property type="project" value="UniProtKB-SubCell"/>
</dbReference>
<evidence type="ECO:0000256" key="3">
    <source>
        <dbReference type="ARBA" id="ARBA00008061"/>
    </source>
</evidence>
<dbReference type="UniPathway" id="UPA00299"/>
<evidence type="ECO:0000256" key="14">
    <source>
        <dbReference type="PIRNR" id="PIRNR006337"/>
    </source>
</evidence>
<organism evidence="18 19">
    <name type="scientific">Ruminobacter amylophilus</name>
    <dbReference type="NCBI Taxonomy" id="867"/>
    <lineage>
        <taxon>Bacteria</taxon>
        <taxon>Pseudomonadati</taxon>
        <taxon>Pseudomonadota</taxon>
        <taxon>Gammaproteobacteria</taxon>
        <taxon>Aeromonadales</taxon>
        <taxon>Succinivibrionaceae</taxon>
        <taxon>Ruminobacter</taxon>
    </lineage>
</organism>
<feature type="active site" description="Proton donor" evidence="15">
    <location>
        <position position="293"/>
    </location>
</feature>
<evidence type="ECO:0000256" key="13">
    <source>
        <dbReference type="NCBIfam" id="TIGR02402"/>
    </source>
</evidence>
<dbReference type="Gene3D" id="1.10.10.760">
    <property type="entry name" value="E-set domains of sugar-utilizing enzymes"/>
    <property type="match status" value="1"/>
</dbReference>
<proteinExistence type="inferred from homology"/>
<evidence type="ECO:0000256" key="12">
    <source>
        <dbReference type="ARBA" id="ARBA00034013"/>
    </source>
</evidence>
<dbReference type="InterPro" id="IPR012768">
    <property type="entry name" value="Trehalose_TreZ"/>
</dbReference>
<comment type="pathway">
    <text evidence="2 14">Glycan biosynthesis; trehalose biosynthesis.</text>
</comment>
<evidence type="ECO:0000256" key="10">
    <source>
        <dbReference type="ARBA" id="ARBA00032057"/>
    </source>
</evidence>
<dbReference type="PANTHER" id="PTHR43651">
    <property type="entry name" value="1,4-ALPHA-GLUCAN-BRANCHING ENZYME"/>
    <property type="match status" value="1"/>
</dbReference>
<dbReference type="SUPFAM" id="SSF51445">
    <property type="entry name" value="(Trans)glycosidases"/>
    <property type="match status" value="1"/>
</dbReference>
<dbReference type="GO" id="GO:0005992">
    <property type="term" value="P:trehalose biosynthetic process"/>
    <property type="evidence" value="ECO:0007669"/>
    <property type="project" value="UniProtKB-UniRule"/>
</dbReference>
<dbReference type="RefSeq" id="WP_093143318.1">
    <property type="nucleotide sequence ID" value="NZ_FOXF01000051.1"/>
</dbReference>
<dbReference type="Gene3D" id="2.60.40.10">
    <property type="entry name" value="Immunoglobulins"/>
    <property type="match status" value="1"/>
</dbReference>
<reference evidence="18 19" key="1">
    <citation type="submission" date="2016-10" db="EMBL/GenBank/DDBJ databases">
        <authorList>
            <person name="Varghese N."/>
            <person name="Submissions S."/>
        </authorList>
    </citation>
    <scope>NUCLEOTIDE SEQUENCE [LARGE SCALE GENOMIC DNA]</scope>
    <source>
        <strain evidence="18 19">DSM 1361</strain>
    </source>
</reference>
<dbReference type="InterPro" id="IPR006047">
    <property type="entry name" value="GH13_cat_dom"/>
</dbReference>
<dbReference type="AlphaFoldDB" id="A0A662ZJH0"/>
<evidence type="ECO:0000256" key="4">
    <source>
        <dbReference type="ARBA" id="ARBA00012268"/>
    </source>
</evidence>
<dbReference type="EMBL" id="FOXF01000051">
    <property type="protein sequence ID" value="SFP66370.1"/>
    <property type="molecule type" value="Genomic_DNA"/>
</dbReference>
<feature type="domain" description="Glycosyl hydrolase family 13 catalytic" evidence="17">
    <location>
        <begin position="111"/>
        <end position="449"/>
    </location>
</feature>
<dbReference type="EC" id="3.2.1.141" evidence="4 13"/>
<comment type="catalytic activity">
    <reaction evidence="12 14">
        <text>hydrolysis of (1-&gt;4)-alpha-D-glucosidic linkage in 4-alpha-D-[(1-&gt;4)-alpha-D-glucanosyl]n trehalose to yield trehalose and (1-&gt;4)-alpha-D-glucan.</text>
        <dbReference type="EC" id="3.2.1.141"/>
    </reaction>
</comment>
<evidence type="ECO:0000256" key="15">
    <source>
        <dbReference type="PIRSR" id="PIRSR006337-1"/>
    </source>
</evidence>
<evidence type="ECO:0000313" key="18">
    <source>
        <dbReference type="EMBL" id="SFP66370.1"/>
    </source>
</evidence>
<evidence type="ECO:0000256" key="11">
    <source>
        <dbReference type="ARBA" id="ARBA00033284"/>
    </source>
</evidence>
<accession>A0A662ZJH0</accession>
<sequence>MNKVGYFINDEGRGCFRIFAPFCDTLAVELDRTHRVIELQKQDDGYFTAETDKLPEGILYWLVKNGTEYLPDPYSKYQPFDVHSTSMICYPHKADFSKWQGIDPKDVVIYELHIGTFTEEGTLKGATKRLSYLKTLGINVIELMPIAAFPGERNWGYDGTYMFALNMGYGNYRDLEDFLNLAHSLGIAVILDVVYNHFGPEGNYSGMLAPFTKNADTPWGAAINFDSENSHGIRDFYLANAYYWLSEIGFDGFRMDAVSLVYDSSSKHILTEINRLAKDIEEKEHRKIIMIAEHLRNDKHVTSSDGFGFNAQWCDDLNYSLYSYLTHETFRHYKDFGSIDDIYKALTKGFVYDGTKLNSVYNNYQGEDGSDIPPEQLVVHIQNHDQIGNRPHGDRMSTTYGIDKALLAATICFSSPYTPMIFMGEEYAEMNPFYFFESFNDQWLVDAVREGRKREFSFMPDVEIKEPHDVKTFIDSRLDMDCTSDSPHSEVLNFYQSLIALKKSKVIGIHNRNDIKVVLNKDKKIITITTPKSITVCNLGEESQSLTELGISDKKMLISSKVNHNHDEKCIEGFSARIYSL</sequence>
<dbReference type="Gene3D" id="3.20.20.80">
    <property type="entry name" value="Glycosidases"/>
    <property type="match status" value="1"/>
</dbReference>
<dbReference type="PIRSF" id="PIRSF006337">
    <property type="entry name" value="Trehalose_TreZ"/>
    <property type="match status" value="1"/>
</dbReference>
<evidence type="ECO:0000256" key="9">
    <source>
        <dbReference type="ARBA" id="ARBA00023295"/>
    </source>
</evidence>
<evidence type="ECO:0000256" key="16">
    <source>
        <dbReference type="PIRSR" id="PIRSR006337-3"/>
    </source>
</evidence>
<evidence type="ECO:0000256" key="7">
    <source>
        <dbReference type="ARBA" id="ARBA00022801"/>
    </source>
</evidence>
<evidence type="ECO:0000256" key="5">
    <source>
        <dbReference type="ARBA" id="ARBA00015938"/>
    </source>
</evidence>
<evidence type="ECO:0000313" key="19">
    <source>
        <dbReference type="Proteomes" id="UP000243745"/>
    </source>
</evidence>
<dbReference type="CDD" id="cd02853">
    <property type="entry name" value="E_set_MTHase_like_N"/>
    <property type="match status" value="1"/>
</dbReference>
<evidence type="ECO:0000256" key="2">
    <source>
        <dbReference type="ARBA" id="ARBA00005199"/>
    </source>
</evidence>
<dbReference type="InterPro" id="IPR044901">
    <property type="entry name" value="Trehalose_TreZ_E-set_sf"/>
</dbReference>
<protein>
    <recommendedName>
        <fullName evidence="5 13">Malto-oligosyltrehalose trehalohydrolase</fullName>
        <shortName evidence="14">MTHase</shortName>
        <ecNumber evidence="4 13">3.2.1.141</ecNumber>
    </recommendedName>
    <alternativeName>
        <fullName evidence="11 14">4-alpha-D-((1-&gt;4)-alpha-D-glucano)trehalose trehalohydrolase</fullName>
    </alternativeName>
    <alternativeName>
        <fullName evidence="10 14">Maltooligosyl trehalose trehalohydrolase</fullName>
    </alternativeName>
</protein>
<evidence type="ECO:0000256" key="6">
    <source>
        <dbReference type="ARBA" id="ARBA00022490"/>
    </source>
</evidence>
<dbReference type="Proteomes" id="UP000243745">
    <property type="component" value="Unassembled WGS sequence"/>
</dbReference>
<keyword evidence="9 14" id="KW-0326">Glycosidase</keyword>
<keyword evidence="19" id="KW-1185">Reference proteome</keyword>
<keyword evidence="7 14" id="KW-0378">Hydrolase</keyword>
<dbReference type="NCBIfam" id="TIGR02402">
    <property type="entry name" value="trehalose_TreZ"/>
    <property type="match status" value="1"/>
</dbReference>
<dbReference type="InterPro" id="IPR013783">
    <property type="entry name" value="Ig-like_fold"/>
</dbReference>
<dbReference type="InterPro" id="IPR014756">
    <property type="entry name" value="Ig_E-set"/>
</dbReference>
<name>A0A662ZJH0_9GAMM</name>
<feature type="active site" description="Nucleophile" evidence="15">
    <location>
        <position position="256"/>
    </location>
</feature>
<dbReference type="OrthoDB" id="9800174at2"/>
<gene>
    <name evidence="18" type="ORF">SAMN02910344_02001</name>
</gene>
<dbReference type="SMART" id="SM00642">
    <property type="entry name" value="Aamy"/>
    <property type="match status" value="1"/>
</dbReference>